<dbReference type="PANTHER" id="PTHR43369:SF2">
    <property type="entry name" value="PHOSPHORIBOSYLGLYCINAMIDE FORMYLTRANSFERASE"/>
    <property type="match status" value="1"/>
</dbReference>
<dbReference type="PROSITE" id="PS00373">
    <property type="entry name" value="GART"/>
    <property type="match status" value="1"/>
</dbReference>
<dbReference type="InterPro" id="IPR002376">
    <property type="entry name" value="Formyl_transf_N"/>
</dbReference>
<protein>
    <recommendedName>
        <fullName evidence="2">phosphoribosylglycinamide formyltransferase 1</fullName>
        <ecNumber evidence="2">2.1.2.2</ecNumber>
    </recommendedName>
    <alternativeName>
        <fullName evidence="7">5'-phosphoribosylglycinamide transformylase</fullName>
    </alternativeName>
    <alternativeName>
        <fullName evidence="6">GAR transformylase</fullName>
    </alternativeName>
</protein>
<dbReference type="GO" id="GO:0004644">
    <property type="term" value="F:phosphoribosylglycinamide formyltransferase activity"/>
    <property type="evidence" value="ECO:0007669"/>
    <property type="project" value="UniProtKB-EC"/>
</dbReference>
<accession>A0A382DJ09</accession>
<dbReference type="NCBIfam" id="TIGR00639">
    <property type="entry name" value="PurN"/>
    <property type="match status" value="1"/>
</dbReference>
<keyword evidence="3" id="KW-0808">Transferase</keyword>
<dbReference type="EC" id="2.1.2.2" evidence="2"/>
<organism evidence="10">
    <name type="scientific">marine metagenome</name>
    <dbReference type="NCBI Taxonomy" id="408172"/>
    <lineage>
        <taxon>unclassified sequences</taxon>
        <taxon>metagenomes</taxon>
        <taxon>ecological metagenomes</taxon>
    </lineage>
</organism>
<proteinExistence type="inferred from homology"/>
<sequence length="197" mass="21024">MRVVILGSGSGTNAEAILSAASASQLGPTQVVAVYSDIQNAGILEKAARYEVKNSHLSSPSQQTTLNGESESLWIETIKEDAPDLIVLAGFMRILKGSFLQAFSGKIINLHPSLLPSFPGLEAIRQAFVRGVKITGCTIHWVNEVVDGGEIIAQAPVRVMPGDTYELLEQKIHGAEHVVLPSVIRDIAIGVTPFLGE</sequence>
<dbReference type="InterPro" id="IPR004607">
    <property type="entry name" value="GART"/>
</dbReference>
<dbReference type="HAMAP" id="MF_01930">
    <property type="entry name" value="PurN"/>
    <property type="match status" value="1"/>
</dbReference>
<evidence type="ECO:0000256" key="5">
    <source>
        <dbReference type="ARBA" id="ARBA00038440"/>
    </source>
</evidence>
<dbReference type="UniPathway" id="UPA00074">
    <property type="reaction ID" value="UER00126"/>
</dbReference>
<dbReference type="Pfam" id="PF00551">
    <property type="entry name" value="Formyl_trans_N"/>
    <property type="match status" value="1"/>
</dbReference>
<evidence type="ECO:0000259" key="9">
    <source>
        <dbReference type="Pfam" id="PF00551"/>
    </source>
</evidence>
<dbReference type="SUPFAM" id="SSF53328">
    <property type="entry name" value="Formyltransferase"/>
    <property type="match status" value="1"/>
</dbReference>
<dbReference type="InterPro" id="IPR036477">
    <property type="entry name" value="Formyl_transf_N_sf"/>
</dbReference>
<evidence type="ECO:0000256" key="4">
    <source>
        <dbReference type="ARBA" id="ARBA00022755"/>
    </source>
</evidence>
<evidence type="ECO:0000256" key="2">
    <source>
        <dbReference type="ARBA" id="ARBA00012254"/>
    </source>
</evidence>
<feature type="domain" description="Formyl transferase N-terminal" evidence="9">
    <location>
        <begin position="1"/>
        <end position="184"/>
    </location>
</feature>
<dbReference type="CDD" id="cd08645">
    <property type="entry name" value="FMT_core_GART"/>
    <property type="match status" value="1"/>
</dbReference>
<reference evidence="10" key="1">
    <citation type="submission" date="2018-05" db="EMBL/GenBank/DDBJ databases">
        <authorList>
            <person name="Lanie J.A."/>
            <person name="Ng W.-L."/>
            <person name="Kazmierczak K.M."/>
            <person name="Andrzejewski T.M."/>
            <person name="Davidsen T.M."/>
            <person name="Wayne K.J."/>
            <person name="Tettelin H."/>
            <person name="Glass J.I."/>
            <person name="Rusch D."/>
            <person name="Podicherti R."/>
            <person name="Tsui H.-C.T."/>
            <person name="Winkler M.E."/>
        </authorList>
    </citation>
    <scope>NUCLEOTIDE SEQUENCE</scope>
</reference>
<name>A0A382DJ09_9ZZZZ</name>
<comment type="pathway">
    <text evidence="1">Purine metabolism; IMP biosynthesis via de novo pathway; N(2)-formyl-N(1)-(5-phospho-D-ribosyl)glycinamide from N(1)-(5-phospho-D-ribosyl)glycinamide (10-formyl THF route): step 1/1.</text>
</comment>
<dbReference type="GO" id="GO:0005829">
    <property type="term" value="C:cytosol"/>
    <property type="evidence" value="ECO:0007669"/>
    <property type="project" value="TreeGrafter"/>
</dbReference>
<evidence type="ECO:0000256" key="1">
    <source>
        <dbReference type="ARBA" id="ARBA00005054"/>
    </source>
</evidence>
<keyword evidence="4" id="KW-0658">Purine biosynthesis</keyword>
<evidence type="ECO:0000256" key="7">
    <source>
        <dbReference type="ARBA" id="ARBA00041682"/>
    </source>
</evidence>
<dbReference type="Gene3D" id="3.40.50.170">
    <property type="entry name" value="Formyl transferase, N-terminal domain"/>
    <property type="match status" value="1"/>
</dbReference>
<dbReference type="GO" id="GO:0006189">
    <property type="term" value="P:'de novo' IMP biosynthetic process"/>
    <property type="evidence" value="ECO:0007669"/>
    <property type="project" value="UniProtKB-UniPathway"/>
</dbReference>
<dbReference type="InterPro" id="IPR001555">
    <property type="entry name" value="GART_AS"/>
</dbReference>
<evidence type="ECO:0000313" key="10">
    <source>
        <dbReference type="EMBL" id="SVB38368.1"/>
    </source>
</evidence>
<comment type="catalytic activity">
    <reaction evidence="8">
        <text>N(1)-(5-phospho-beta-D-ribosyl)glycinamide + (6R)-10-formyltetrahydrofolate = N(2)-formyl-N(1)-(5-phospho-beta-D-ribosyl)glycinamide + (6S)-5,6,7,8-tetrahydrofolate + H(+)</text>
        <dbReference type="Rhea" id="RHEA:15053"/>
        <dbReference type="ChEBI" id="CHEBI:15378"/>
        <dbReference type="ChEBI" id="CHEBI:57453"/>
        <dbReference type="ChEBI" id="CHEBI:143788"/>
        <dbReference type="ChEBI" id="CHEBI:147286"/>
        <dbReference type="ChEBI" id="CHEBI:195366"/>
        <dbReference type="EC" id="2.1.2.2"/>
    </reaction>
</comment>
<evidence type="ECO:0000256" key="3">
    <source>
        <dbReference type="ARBA" id="ARBA00022679"/>
    </source>
</evidence>
<evidence type="ECO:0000256" key="6">
    <source>
        <dbReference type="ARBA" id="ARBA00041324"/>
    </source>
</evidence>
<evidence type="ECO:0000256" key="8">
    <source>
        <dbReference type="ARBA" id="ARBA00047664"/>
    </source>
</evidence>
<comment type="similarity">
    <text evidence="5">Belongs to the GART family.</text>
</comment>
<dbReference type="AlphaFoldDB" id="A0A382DJ09"/>
<gene>
    <name evidence="10" type="ORF">METZ01_LOCUS191222</name>
</gene>
<dbReference type="PANTHER" id="PTHR43369">
    <property type="entry name" value="PHOSPHORIBOSYLGLYCINAMIDE FORMYLTRANSFERASE"/>
    <property type="match status" value="1"/>
</dbReference>
<dbReference type="EMBL" id="UINC01039619">
    <property type="protein sequence ID" value="SVB38368.1"/>
    <property type="molecule type" value="Genomic_DNA"/>
</dbReference>